<dbReference type="VEuPathDB" id="FungiDB:FOZG_04450"/>
<evidence type="ECO:0000256" key="1">
    <source>
        <dbReference type="SAM" id="MobiDB-lite"/>
    </source>
</evidence>
<dbReference type="Pfam" id="PF13374">
    <property type="entry name" value="TPR_10"/>
    <property type="match status" value="1"/>
</dbReference>
<dbReference type="SMART" id="SM00028">
    <property type="entry name" value="TPR"/>
    <property type="match status" value="8"/>
</dbReference>
<dbReference type="EMBL" id="JH717897">
    <property type="protein sequence ID" value="EWZ48986.1"/>
    <property type="molecule type" value="Genomic_DNA"/>
</dbReference>
<dbReference type="InterPro" id="IPR002182">
    <property type="entry name" value="NB-ARC"/>
</dbReference>
<dbReference type="Pfam" id="PF00931">
    <property type="entry name" value="NB-ARC"/>
    <property type="match status" value="1"/>
</dbReference>
<dbReference type="AlphaFoldDB" id="W9KX17"/>
<feature type="region of interest" description="Disordered" evidence="1">
    <location>
        <begin position="354"/>
        <end position="380"/>
    </location>
</feature>
<dbReference type="InterPro" id="IPR019734">
    <property type="entry name" value="TPR_rpt"/>
</dbReference>
<dbReference type="HOGENOM" id="CLU_000288_125_8_1"/>
<dbReference type="InterPro" id="IPR011990">
    <property type="entry name" value="TPR-like_helical_dom_sf"/>
</dbReference>
<dbReference type="SUPFAM" id="SSF48452">
    <property type="entry name" value="TPR-like"/>
    <property type="match status" value="2"/>
</dbReference>
<dbReference type="NCBIfam" id="NF040586">
    <property type="entry name" value="FxSxx_TPR"/>
    <property type="match status" value="1"/>
</dbReference>
<dbReference type="Pfam" id="PF13424">
    <property type="entry name" value="TPR_12"/>
    <property type="match status" value="5"/>
</dbReference>
<dbReference type="InterPro" id="IPR027417">
    <property type="entry name" value="P-loop_NTPase"/>
</dbReference>
<name>W9KX17_FUSOX</name>
<dbReference type="SUPFAM" id="SSF52540">
    <property type="entry name" value="P-loop containing nucleoside triphosphate hydrolases"/>
    <property type="match status" value="1"/>
</dbReference>
<dbReference type="GO" id="GO:0043531">
    <property type="term" value="F:ADP binding"/>
    <property type="evidence" value="ECO:0007669"/>
    <property type="project" value="InterPro"/>
</dbReference>
<dbReference type="InterPro" id="IPR053137">
    <property type="entry name" value="NLR-like"/>
</dbReference>
<feature type="compositionally biased region" description="Polar residues" evidence="1">
    <location>
        <begin position="359"/>
        <end position="379"/>
    </location>
</feature>
<protein>
    <recommendedName>
        <fullName evidence="2">NB-ARC domain-containing protein</fullName>
    </recommendedName>
</protein>
<reference evidence="3" key="2">
    <citation type="submission" date="2012-06" db="EMBL/GenBank/DDBJ databases">
        <title>Annotation of the Genome Sequence of Fusarium oxysporum Fo47.</title>
        <authorList>
            <consortium name="The Broad Institute Genomics Platform"/>
            <person name="Ma L.-J."/>
            <person name="Corby-Kistler H."/>
            <person name="Broz K."/>
            <person name="Gale L.R."/>
            <person name="Jonkers W."/>
            <person name="O'Donnell K."/>
            <person name="Ploetz R."/>
            <person name="Steinberg C."/>
            <person name="Schwartz D.C."/>
            <person name="VanEtten H."/>
            <person name="Zhou S."/>
            <person name="Young S.K."/>
            <person name="Zeng Q."/>
            <person name="Gargeya S."/>
            <person name="Fitzgerald M."/>
            <person name="Abouelleil A."/>
            <person name="Alvarado L."/>
            <person name="Chapman S.B."/>
            <person name="Gainer-Dewar J."/>
            <person name="Goldberg J."/>
            <person name="Griggs A."/>
            <person name="Gujja S."/>
            <person name="Hansen M."/>
            <person name="Howarth C."/>
            <person name="Imamovic A."/>
            <person name="Ireland A."/>
            <person name="Larimer J."/>
            <person name="McCowan C."/>
            <person name="Murphy C."/>
            <person name="Pearson M."/>
            <person name="Poon T.W."/>
            <person name="Priest M."/>
            <person name="Roberts A."/>
            <person name="Saif S."/>
            <person name="Shea T."/>
            <person name="Sykes S."/>
            <person name="Wortman J."/>
            <person name="Nusbaum C."/>
            <person name="Birren B."/>
        </authorList>
    </citation>
    <scope>NUCLEOTIDE SEQUENCE</scope>
    <source>
        <strain evidence="3">Fo47</strain>
    </source>
</reference>
<evidence type="ECO:0000259" key="2">
    <source>
        <dbReference type="Pfam" id="PF00931"/>
    </source>
</evidence>
<dbReference type="PRINTS" id="PR00381">
    <property type="entry name" value="KINESINLIGHT"/>
</dbReference>
<dbReference type="Gene3D" id="3.40.50.300">
    <property type="entry name" value="P-loop containing nucleotide triphosphate hydrolases"/>
    <property type="match status" value="1"/>
</dbReference>
<sequence length="993" mass="112095">MANRVSSMFFGDGNRGIEVGQSNAPIQASFYYPPEPVELIPLPFASIPFRPDPTFVDRGDILDQIGRQCSEPSSRVAIVGLGGVGKSQLAIEFAHRFAARLTETWVFWVHASTQARVIEGFKSIADKVKLMGRNRPDADILQLVFDWLSNAQNGKWLLVLDSADDSHVFLHSTSGDNDNGRKLVEYLPQSANGSILITTRNRDLAFRLIGTSQAIHAIGPMTQEEALKLLENRLGTLSDANAAADFVRSLDLVPLAISQAAAYIQMRAPRTSLAQYLDEFRQSESKRVKLLSHDAGDLRRDLRQDGGASNVILTTWQVSFDHVRSRRPSAADLLSLMSFFNRQGIPESLLGPPKDCYNAAQSTSPEDITDSDSQGSDNETANEFEDDVAILRDYCLIMQGEDANTFEMHGLVQLAMRRWLKAQGLQEKFLEKYIVVMASSFPAGDYENWTVCRALFAHVEAAVEYRPNEDNLKKIWAGLLFNGGWYAWLQGRYAVGERMTSKARRTREKLLGKDHPDTLTSMNNLAGTYWSQGRWEEAEKLQIQVMETRKAKLGADHPDTLTSMNNLALTYWDQSRLEEAEKLQLQVVETFKTKLGENHPNTLMSMNNLALTYWDQGRWEEAEKLQIQVMETRKAKLGADHPNTLMSMANLAWTYYNQGRLEEAEKLQLQVVETQKTKLGADHPDTLTSMNNLASTYWDQGRWEEAEKLRVQVMETFKTKLGADHPNTLTSMNNLASTYMDQGRLGEAEKLEVQVIETFKTKLGEDHPDTLISMNNLASTYCNQGRLEEAEKLQLQVMETQKTKLGADHPNTLMSINNLASTYSNQGRLEEAEKLEVQLMETRKTKLGADHPNTLMSMNNLALTYWDQSRLEEAEKLQLQVVETFKTKLGEDHPNTLMSMNNLASTYCNQGRLEEAEKLQLQVMETQKTKLGADHTDTLLSMGNIAWTWKSQGRHEEALSMMEVCVQRWRQVLGPCHPLTKGSLSILDQWINT</sequence>
<dbReference type="PANTHER" id="PTHR46082:SF11">
    <property type="entry name" value="AAA+ ATPASE DOMAIN-CONTAINING PROTEIN-RELATED"/>
    <property type="match status" value="1"/>
</dbReference>
<dbReference type="Proteomes" id="UP000030766">
    <property type="component" value="Unassembled WGS sequence"/>
</dbReference>
<organism evidence="3">
    <name type="scientific">Fusarium oxysporum Fo47</name>
    <dbReference type="NCBI Taxonomy" id="660027"/>
    <lineage>
        <taxon>Eukaryota</taxon>
        <taxon>Fungi</taxon>
        <taxon>Dikarya</taxon>
        <taxon>Ascomycota</taxon>
        <taxon>Pezizomycotina</taxon>
        <taxon>Sordariomycetes</taxon>
        <taxon>Hypocreomycetidae</taxon>
        <taxon>Hypocreales</taxon>
        <taxon>Nectriaceae</taxon>
        <taxon>Fusarium</taxon>
        <taxon>Fusarium oxysporum species complex</taxon>
    </lineage>
</organism>
<dbReference type="PANTHER" id="PTHR46082">
    <property type="entry name" value="ATP/GTP-BINDING PROTEIN-RELATED"/>
    <property type="match status" value="1"/>
</dbReference>
<evidence type="ECO:0000313" key="3">
    <source>
        <dbReference type="EMBL" id="EWZ48986.1"/>
    </source>
</evidence>
<dbReference type="Gene3D" id="1.25.40.10">
    <property type="entry name" value="Tetratricopeptide repeat domain"/>
    <property type="match status" value="3"/>
</dbReference>
<proteinExistence type="predicted"/>
<gene>
    <name evidence="3" type="ORF">FOZG_04450</name>
</gene>
<reference evidence="3" key="1">
    <citation type="submission" date="2011-06" db="EMBL/GenBank/DDBJ databases">
        <title>The Genome Sequence of Fusarium oxysporum Fo47.</title>
        <authorList>
            <consortium name="The Broad Institute Genome Sequencing Platform"/>
            <person name="Ma L.-J."/>
            <person name="Gale L.R."/>
            <person name="Schwartz D.C."/>
            <person name="Zhou S."/>
            <person name="Corby-Kistler H."/>
            <person name="Young S.K."/>
            <person name="Zeng Q."/>
            <person name="Gargeya S."/>
            <person name="Fitzgerald M."/>
            <person name="Haas B."/>
            <person name="Abouelleil A."/>
            <person name="Alvarado L."/>
            <person name="Arachchi H.M."/>
            <person name="Berlin A."/>
            <person name="Brown A."/>
            <person name="Chapman S.B."/>
            <person name="Chen Z."/>
            <person name="Dunbar C."/>
            <person name="Freedman E."/>
            <person name="Gearin G."/>
            <person name="Gellesch M."/>
            <person name="Goldberg J."/>
            <person name="Griggs A."/>
            <person name="Gujja S."/>
            <person name="Heiman D."/>
            <person name="Howarth C."/>
            <person name="Larson L."/>
            <person name="Lui A."/>
            <person name="MacDonald P.J.P."/>
            <person name="Mehta T."/>
            <person name="Montmayeur A."/>
            <person name="Murphy C."/>
            <person name="Neiman D."/>
            <person name="Pearson M."/>
            <person name="Priest M."/>
            <person name="Roberts A."/>
            <person name="Saif S."/>
            <person name="Shea T."/>
            <person name="Shenoy N."/>
            <person name="Sisk P."/>
            <person name="Stolte C."/>
            <person name="Sykes S."/>
            <person name="Wortman J."/>
            <person name="Nusbaum C."/>
            <person name="Birren B."/>
        </authorList>
    </citation>
    <scope>NUCLEOTIDE SEQUENCE [LARGE SCALE GENOMIC DNA]</scope>
    <source>
        <strain evidence="3">Fo47</strain>
    </source>
</reference>
<feature type="domain" description="NB-ARC" evidence="2">
    <location>
        <begin position="73"/>
        <end position="233"/>
    </location>
</feature>
<accession>W9KX17</accession>